<sequence>MRDDRLTRFPVRTLRTVGTALTAVLLTAPLATAVGSPATTSVAAVPSPAVRYSAAPATAPTTVRLITGDVVTLPDARRPLGVLRAPGSRSSFSVARSAGHLYVVPSALRDVVGRLDLSLFDAAALAAGPARTPVSITYASTATPTAVPGVEVTRRSGRTATGVVTAASSARLATALRTRPATSLFAGVTSLTAGSTVVTPNFPMHTVTLRVVGPDGAPADGLVIVDNVDDMRRASLGAVTFEGEARVSLPAGNYQVSGFVDTPDGVALPVLPEVVVSAPRQVTLDARTATVRPRITTPRPTENGALAVDVVRTDARDTGTSSIGVLAFDGMSVTVTPVAPSAVRHGRISSALTFVGPGPGASPAYQYDLGYEWIGSVPTSMAVAPRPADLQQVAMTYRGSTATSGIPAVVENGLSTSTSGLSLGVPLTVPARLTVWSGGTRGVRTISGYTASYDWETGEGSEFFSGESQAIVPGSSRAEEWNRRPSHPSLLRPTDDLPLCGACLQRDTLVLAVPSFSDNDPHHWGLVDDPARVAWSVTSSGTEVAAGDGPLVTAAQLPAGRAPVVVRHSERMRRLGFPDSTTTTTWSVPRTALGDELTGWACPDGIGPCRALGLLEARYRLPIDDRGRMSAAAHAGTLTVTPYLSGADVTKVTVDVKVGTGAWTAVSVRRTGPTTFALGVPATSRTGRATLRVTATDSRGSTVTQTIGGAWTVAP</sequence>
<reference evidence="2" key="1">
    <citation type="submission" date="2021-02" db="EMBL/GenBank/DDBJ databases">
        <title>Phycicoccus sp. MQZ13P-5T, whole genome shotgun sequence.</title>
        <authorList>
            <person name="Tuo L."/>
        </authorList>
    </citation>
    <scope>NUCLEOTIDE SEQUENCE</scope>
    <source>
        <strain evidence="2">MQZ13P-5</strain>
    </source>
</reference>
<evidence type="ECO:0000313" key="3">
    <source>
        <dbReference type="Proteomes" id="UP001430172"/>
    </source>
</evidence>
<accession>A0ABS2CRH0</accession>
<organism evidence="2 3">
    <name type="scientific">Phycicoccus sonneratiae</name>
    <dbReference type="NCBI Taxonomy" id="2807628"/>
    <lineage>
        <taxon>Bacteria</taxon>
        <taxon>Bacillati</taxon>
        <taxon>Actinomycetota</taxon>
        <taxon>Actinomycetes</taxon>
        <taxon>Micrococcales</taxon>
        <taxon>Intrasporangiaceae</taxon>
        <taxon>Phycicoccus</taxon>
    </lineage>
</organism>
<feature type="signal peptide" evidence="1">
    <location>
        <begin position="1"/>
        <end position="33"/>
    </location>
</feature>
<dbReference type="RefSeq" id="WP_204132129.1">
    <property type="nucleotide sequence ID" value="NZ_JAFDVD010000016.1"/>
</dbReference>
<gene>
    <name evidence="2" type="ORF">JQN70_14805</name>
</gene>
<dbReference type="EMBL" id="JAFDVD010000016">
    <property type="protein sequence ID" value="MBM6401664.1"/>
    <property type="molecule type" value="Genomic_DNA"/>
</dbReference>
<keyword evidence="3" id="KW-1185">Reference proteome</keyword>
<evidence type="ECO:0000313" key="2">
    <source>
        <dbReference type="EMBL" id="MBM6401664.1"/>
    </source>
</evidence>
<protein>
    <submittedName>
        <fullName evidence="2">Uncharacterized protein</fullName>
    </submittedName>
</protein>
<feature type="chain" id="PRO_5046702924" evidence="1">
    <location>
        <begin position="34"/>
        <end position="715"/>
    </location>
</feature>
<name>A0ABS2CRH0_9MICO</name>
<dbReference type="Proteomes" id="UP001430172">
    <property type="component" value="Unassembled WGS sequence"/>
</dbReference>
<proteinExistence type="predicted"/>
<comment type="caution">
    <text evidence="2">The sequence shown here is derived from an EMBL/GenBank/DDBJ whole genome shotgun (WGS) entry which is preliminary data.</text>
</comment>
<evidence type="ECO:0000256" key="1">
    <source>
        <dbReference type="SAM" id="SignalP"/>
    </source>
</evidence>
<keyword evidence="1" id="KW-0732">Signal</keyword>